<reference evidence="6 7" key="1">
    <citation type="submission" date="2020-07" db="EMBL/GenBank/DDBJ databases">
        <title>Sequencing the genomes of 1000 actinobacteria strains.</title>
        <authorList>
            <person name="Klenk H.-P."/>
        </authorList>
    </citation>
    <scope>NUCLEOTIDE SEQUENCE [LARGE SCALE GENOMIC DNA]</scope>
    <source>
        <strain evidence="6 7">DSM 15166</strain>
    </source>
</reference>
<dbReference type="PRINTS" id="PR00455">
    <property type="entry name" value="HTHTETR"/>
</dbReference>
<sequence>MARRGNELREHILAEAKNVFLELGFERTSMDLVAQRAQTSKRSLYAHFDTKDALFVAVIERIQELFDGRIKTPEHYSDDPTDAAVLFCGRFAQMLTWAPILRTCRLSIAEAERLPEASSKLYEAFFGKAHGRLCAFLAERFDFEGATTTLLADQVLTSAVQPWLTRALFGLEELRDEVPDETTISTDVELAPLRASLEAFIQSHTAPERAST</sequence>
<name>A0A853DSB2_9MICO</name>
<dbReference type="GO" id="GO:0000976">
    <property type="term" value="F:transcription cis-regulatory region binding"/>
    <property type="evidence" value="ECO:0007669"/>
    <property type="project" value="TreeGrafter"/>
</dbReference>
<keyword evidence="7" id="KW-1185">Reference proteome</keyword>
<keyword evidence="3" id="KW-0804">Transcription</keyword>
<dbReference type="PANTHER" id="PTHR30055">
    <property type="entry name" value="HTH-TYPE TRANSCRIPTIONAL REGULATOR RUTR"/>
    <property type="match status" value="1"/>
</dbReference>
<dbReference type="GO" id="GO:0003700">
    <property type="term" value="F:DNA-binding transcription factor activity"/>
    <property type="evidence" value="ECO:0007669"/>
    <property type="project" value="TreeGrafter"/>
</dbReference>
<dbReference type="Gene3D" id="1.10.357.10">
    <property type="entry name" value="Tetracycline Repressor, domain 2"/>
    <property type="match status" value="1"/>
</dbReference>
<dbReference type="InterPro" id="IPR050109">
    <property type="entry name" value="HTH-type_TetR-like_transc_reg"/>
</dbReference>
<dbReference type="FunFam" id="1.10.10.60:FF:000141">
    <property type="entry name" value="TetR family transcriptional regulator"/>
    <property type="match status" value="1"/>
</dbReference>
<evidence type="ECO:0000256" key="1">
    <source>
        <dbReference type="ARBA" id="ARBA00023015"/>
    </source>
</evidence>
<dbReference type="EMBL" id="JACCHJ010000001">
    <property type="protein sequence ID" value="NYK09504.1"/>
    <property type="molecule type" value="Genomic_DNA"/>
</dbReference>
<dbReference type="Pfam" id="PF00440">
    <property type="entry name" value="TetR_N"/>
    <property type="match status" value="1"/>
</dbReference>
<feature type="domain" description="HTH tetR-type" evidence="5">
    <location>
        <begin position="6"/>
        <end position="66"/>
    </location>
</feature>
<feature type="DNA-binding region" description="H-T-H motif" evidence="4">
    <location>
        <begin position="29"/>
        <end position="48"/>
    </location>
</feature>
<evidence type="ECO:0000313" key="6">
    <source>
        <dbReference type="EMBL" id="NYK09504.1"/>
    </source>
</evidence>
<evidence type="ECO:0000256" key="3">
    <source>
        <dbReference type="ARBA" id="ARBA00023163"/>
    </source>
</evidence>
<dbReference type="PROSITE" id="PS50977">
    <property type="entry name" value="HTH_TETR_2"/>
    <property type="match status" value="1"/>
</dbReference>
<gene>
    <name evidence="6" type="ORF">HNR14_001385</name>
</gene>
<evidence type="ECO:0000256" key="4">
    <source>
        <dbReference type="PROSITE-ProRule" id="PRU00335"/>
    </source>
</evidence>
<dbReference type="PANTHER" id="PTHR30055:SF234">
    <property type="entry name" value="HTH-TYPE TRANSCRIPTIONAL REGULATOR BETI"/>
    <property type="match status" value="1"/>
</dbReference>
<dbReference type="SUPFAM" id="SSF46689">
    <property type="entry name" value="Homeodomain-like"/>
    <property type="match status" value="1"/>
</dbReference>
<evidence type="ECO:0000259" key="5">
    <source>
        <dbReference type="PROSITE" id="PS50977"/>
    </source>
</evidence>
<keyword evidence="2 4" id="KW-0238">DNA-binding</keyword>
<comment type="caution">
    <text evidence="6">The sequence shown here is derived from an EMBL/GenBank/DDBJ whole genome shotgun (WGS) entry which is preliminary data.</text>
</comment>
<dbReference type="InterPro" id="IPR001647">
    <property type="entry name" value="HTH_TetR"/>
</dbReference>
<dbReference type="RefSeq" id="WP_179700463.1">
    <property type="nucleotide sequence ID" value="NZ_BAAAHA010000003.1"/>
</dbReference>
<dbReference type="Pfam" id="PF14246">
    <property type="entry name" value="TetR_C_7"/>
    <property type="match status" value="1"/>
</dbReference>
<dbReference type="GO" id="GO:0045892">
    <property type="term" value="P:negative regulation of DNA-templated transcription"/>
    <property type="evidence" value="ECO:0007669"/>
    <property type="project" value="UniProtKB-ARBA"/>
</dbReference>
<dbReference type="InterPro" id="IPR039536">
    <property type="entry name" value="TetR_C_Proteobacteria"/>
</dbReference>
<dbReference type="Proteomes" id="UP000521075">
    <property type="component" value="Unassembled WGS sequence"/>
</dbReference>
<proteinExistence type="predicted"/>
<dbReference type="InterPro" id="IPR009057">
    <property type="entry name" value="Homeodomain-like_sf"/>
</dbReference>
<evidence type="ECO:0000256" key="2">
    <source>
        <dbReference type="ARBA" id="ARBA00023125"/>
    </source>
</evidence>
<accession>A0A853DSB2</accession>
<organism evidence="6 7">
    <name type="scientific">Leifsonia naganoensis</name>
    <dbReference type="NCBI Taxonomy" id="150025"/>
    <lineage>
        <taxon>Bacteria</taxon>
        <taxon>Bacillati</taxon>
        <taxon>Actinomycetota</taxon>
        <taxon>Actinomycetes</taxon>
        <taxon>Micrococcales</taxon>
        <taxon>Microbacteriaceae</taxon>
        <taxon>Leifsonia</taxon>
    </lineage>
</organism>
<keyword evidence="1" id="KW-0805">Transcription regulation</keyword>
<protein>
    <submittedName>
        <fullName evidence="6">AcrR family transcriptional regulator</fullName>
    </submittedName>
</protein>
<dbReference type="AlphaFoldDB" id="A0A853DSB2"/>
<evidence type="ECO:0000313" key="7">
    <source>
        <dbReference type="Proteomes" id="UP000521075"/>
    </source>
</evidence>